<reference evidence="1 4" key="1">
    <citation type="submission" date="2021-11" db="EMBL/GenBank/DDBJ databases">
        <title>Draft genome sequence of Capnocytophaga sp. strain KC07075 isolated from cat oral cavity.</title>
        <authorList>
            <person name="Suzuki M."/>
            <person name="Imaoka K."/>
            <person name="Kimura M."/>
            <person name="Morikawa S."/>
            <person name="Maeda K."/>
        </authorList>
    </citation>
    <scope>NUCLEOTIDE SEQUENCE</scope>
    <source>
        <strain evidence="1">KC07075</strain>
        <strain evidence="2 4">KC07079</strain>
    </source>
</reference>
<evidence type="ECO:0000313" key="1">
    <source>
        <dbReference type="EMBL" id="GJM49252.1"/>
    </source>
</evidence>
<dbReference type="RefSeq" id="WP_264845837.1">
    <property type="nucleotide sequence ID" value="NZ_BPMA01000016.1"/>
</dbReference>
<dbReference type="GO" id="GO:0016788">
    <property type="term" value="F:hydrolase activity, acting on ester bonds"/>
    <property type="evidence" value="ECO:0007669"/>
    <property type="project" value="UniProtKB-ARBA"/>
</dbReference>
<dbReference type="Gene3D" id="2.60.120.1360">
    <property type="match status" value="1"/>
</dbReference>
<evidence type="ECO:0008006" key="5">
    <source>
        <dbReference type="Google" id="ProtNLM"/>
    </source>
</evidence>
<dbReference type="Proteomes" id="UP001207736">
    <property type="component" value="Unassembled WGS sequence"/>
</dbReference>
<accession>A0AAV5AX54</accession>
<proteinExistence type="predicted"/>
<dbReference type="AlphaFoldDB" id="A0AAV5AX54"/>
<dbReference type="Gene3D" id="3.40.50.1110">
    <property type="entry name" value="SGNH hydrolase"/>
    <property type="match status" value="1"/>
</dbReference>
<dbReference type="SUPFAM" id="SSF52266">
    <property type="entry name" value="SGNH hydrolase"/>
    <property type="match status" value="1"/>
</dbReference>
<protein>
    <recommendedName>
        <fullName evidence="5">Lipase</fullName>
    </recommendedName>
</protein>
<sequence>MKPKNILFFVVAVLCSLLGLTFVSRDYIVSPSVVSDSEVGESLTAAPLEEIKQGFPFGNTHVKYPTFEKLTQIKKVIPNEKAAEILRHKALSSQQMQEDFVEIDSIPSESTKGSLPLISNIEGKIYYPGNPEEFVSKLHQKLSQHSCRIIHFGASKIEGDRITSYIRNRLQVIYGGTGPGYFPIKMPYPQKSIDLQISENWDRYALFNGEHRRTKHLLPTNQYGLYANVCRFTPIADTDTINIKKAFFEIKPSYNFFKRLRQYSVMGIHYGNCKTPTAISVYENGKLIKQDSLKSDGKYHNYKVKFARTPNQIRVEFSSRISPDFYGITLDGNSGVFMDNVPTRGDSGLHFTKLQNTFDAMSRELQPDIFFFEFGGNLIPSLKTEDQVRSSVKRIINNIEWVRRRNPNALCVLIGPSDMLRPDTQVSYSIIPTLVAEMKKQALHKGIAFWSMYEAMGGENSMKVWFDKGFGSTDFIHFTQSGTDKISELLYNELEANLLAVQKTDSIQ</sequence>
<keyword evidence="4" id="KW-1185">Reference proteome</keyword>
<dbReference type="InterPro" id="IPR036514">
    <property type="entry name" value="SGNH_hydro_sf"/>
</dbReference>
<name>A0AAV5AX54_9FLAO</name>
<dbReference type="EMBL" id="BQKB01000013">
    <property type="protein sequence ID" value="GJM52402.1"/>
    <property type="molecule type" value="Genomic_DNA"/>
</dbReference>
<dbReference type="Proteomes" id="UP001208692">
    <property type="component" value="Unassembled WGS sequence"/>
</dbReference>
<comment type="caution">
    <text evidence="1">The sequence shown here is derived from an EMBL/GenBank/DDBJ whole genome shotgun (WGS) entry which is preliminary data.</text>
</comment>
<organism evidence="1 3">
    <name type="scientific">Capnocytophaga catalasegens</name>
    <dbReference type="NCBI Taxonomy" id="1004260"/>
    <lineage>
        <taxon>Bacteria</taxon>
        <taxon>Pseudomonadati</taxon>
        <taxon>Bacteroidota</taxon>
        <taxon>Flavobacteriia</taxon>
        <taxon>Flavobacteriales</taxon>
        <taxon>Flavobacteriaceae</taxon>
        <taxon>Capnocytophaga</taxon>
    </lineage>
</organism>
<gene>
    <name evidence="1" type="ORF">RCZ15_02270</name>
    <name evidence="2" type="ORF">RCZ16_07190</name>
</gene>
<dbReference type="EMBL" id="BQKA01000006">
    <property type="protein sequence ID" value="GJM49252.1"/>
    <property type="molecule type" value="Genomic_DNA"/>
</dbReference>
<evidence type="ECO:0000313" key="3">
    <source>
        <dbReference type="Proteomes" id="UP001207736"/>
    </source>
</evidence>
<evidence type="ECO:0000313" key="2">
    <source>
        <dbReference type="EMBL" id="GJM52402.1"/>
    </source>
</evidence>
<evidence type="ECO:0000313" key="4">
    <source>
        <dbReference type="Proteomes" id="UP001208692"/>
    </source>
</evidence>